<proteinExistence type="predicted"/>
<evidence type="ECO:0000313" key="4">
    <source>
        <dbReference type="Proteomes" id="UP001056012"/>
    </source>
</evidence>
<reference evidence="3" key="1">
    <citation type="submission" date="2021-12" db="EMBL/GenBank/DDBJ databases">
        <title>Curvularia clavata genome.</title>
        <authorList>
            <person name="Cao Y."/>
        </authorList>
    </citation>
    <scope>NUCLEOTIDE SEQUENCE</scope>
    <source>
        <strain evidence="3">Yc1106</strain>
    </source>
</reference>
<keyword evidence="4" id="KW-1185">Reference proteome</keyword>
<dbReference type="PANTHER" id="PTHR28583">
    <property type="entry name" value="ACID AMIDASE"/>
    <property type="match status" value="1"/>
</dbReference>
<gene>
    <name evidence="3" type="ORF">yc1106_00149</name>
</gene>
<evidence type="ECO:0000256" key="1">
    <source>
        <dbReference type="ARBA" id="ARBA00011891"/>
    </source>
</evidence>
<dbReference type="EMBL" id="CP089274">
    <property type="protein sequence ID" value="USP72875.1"/>
    <property type="molecule type" value="Genomic_DNA"/>
</dbReference>
<dbReference type="Proteomes" id="UP001056012">
    <property type="component" value="Chromosome 1"/>
</dbReference>
<protein>
    <recommendedName>
        <fullName evidence="1">ceramidase</fullName>
        <ecNumber evidence="1">3.5.1.23</ecNumber>
    </recommendedName>
</protein>
<feature type="domain" description="Acid ceramidase N-terminal" evidence="2">
    <location>
        <begin position="13"/>
        <end position="68"/>
    </location>
</feature>
<dbReference type="PANTHER" id="PTHR28583:SF1">
    <property type="entry name" value="ACID CERAMIDASE"/>
    <property type="match status" value="1"/>
</dbReference>
<dbReference type="EC" id="3.5.1.23" evidence="1"/>
<organism evidence="3 4">
    <name type="scientific">Curvularia clavata</name>
    <dbReference type="NCBI Taxonomy" id="95742"/>
    <lineage>
        <taxon>Eukaryota</taxon>
        <taxon>Fungi</taxon>
        <taxon>Dikarya</taxon>
        <taxon>Ascomycota</taxon>
        <taxon>Pezizomycotina</taxon>
        <taxon>Dothideomycetes</taxon>
        <taxon>Pleosporomycetidae</taxon>
        <taxon>Pleosporales</taxon>
        <taxon>Pleosporineae</taxon>
        <taxon>Pleosporaceae</taxon>
        <taxon>Curvularia</taxon>
    </lineage>
</organism>
<dbReference type="InterPro" id="IPR029130">
    <property type="entry name" value="Acid_ceramidase_N"/>
</dbReference>
<dbReference type="Pfam" id="PF15508">
    <property type="entry name" value="NAAA-beta"/>
    <property type="match status" value="1"/>
</dbReference>
<dbReference type="AlphaFoldDB" id="A0A9Q8Z0P0"/>
<dbReference type="GO" id="GO:0017040">
    <property type="term" value="F:N-acylsphingosine amidohydrolase activity"/>
    <property type="evidence" value="ECO:0007669"/>
    <property type="project" value="UniProtKB-EC"/>
</dbReference>
<accession>A0A9Q8Z0P0</accession>
<sequence>MTPNLPPPTATSMPPTYTINLSSAPLVRYKLVAKSYSSVLRQIANLYTEAISNLGLPVSLFHFLGRLLLYRLYSQEQTEELRGISQASRVPMYLLVGYNVFLDLLLGCTSGGMLVRDSWAGIGEGIEETTMMHFRTLDWPMPVLRDAIVQFEYIETTGGDVIARTLGYVGFVGVLTGVRKGLSVSLNFRPYHNASGVSIANFSYYWNTLMVLLGRRPSISTILRDFLLPSTTVPRRGLTRRGLTAQEVEEAEKELMSHNTPPHTPQAISSLLPTLRTPAAYLIFCTPTETIILEKDLQTTKALRSSSFLSATNHDLALETDPLDPSSHTQAQKTRTHAFLQASMHDILAESIERKHCLTAKWAAWSQRQARQAKRGQPAATGVTLVTLRRWVETYPVCNEVTHFACIMDPSQGVFRWVRKFEVGEIGEG</sequence>
<dbReference type="Gene3D" id="3.60.60.10">
    <property type="entry name" value="Penicillin V Acylase, Chain A"/>
    <property type="match status" value="1"/>
</dbReference>
<dbReference type="OrthoDB" id="5273684at2759"/>
<name>A0A9Q8Z0P0_CURCL</name>
<evidence type="ECO:0000259" key="2">
    <source>
        <dbReference type="Pfam" id="PF15508"/>
    </source>
</evidence>
<evidence type="ECO:0000313" key="3">
    <source>
        <dbReference type="EMBL" id="USP72875.1"/>
    </source>
</evidence>
<dbReference type="VEuPathDB" id="FungiDB:yc1106_00149"/>